<dbReference type="EMBL" id="CAJJDM010000027">
    <property type="protein sequence ID" value="CAD8059031.1"/>
    <property type="molecule type" value="Genomic_DNA"/>
</dbReference>
<gene>
    <name evidence="1" type="ORF">PPRIM_AZ9-3.1.T0280197</name>
</gene>
<evidence type="ECO:0000313" key="2">
    <source>
        <dbReference type="Proteomes" id="UP000688137"/>
    </source>
</evidence>
<dbReference type="AlphaFoldDB" id="A0A8S1KXC7"/>
<protein>
    <submittedName>
        <fullName evidence="1">Uncharacterized protein</fullName>
    </submittedName>
</protein>
<evidence type="ECO:0000313" key="1">
    <source>
        <dbReference type="EMBL" id="CAD8059031.1"/>
    </source>
</evidence>
<proteinExistence type="predicted"/>
<dbReference type="Proteomes" id="UP000688137">
    <property type="component" value="Unassembled WGS sequence"/>
</dbReference>
<reference evidence="1" key="1">
    <citation type="submission" date="2021-01" db="EMBL/GenBank/DDBJ databases">
        <authorList>
            <consortium name="Genoscope - CEA"/>
            <person name="William W."/>
        </authorList>
    </citation>
    <scope>NUCLEOTIDE SEQUENCE</scope>
</reference>
<accession>A0A8S1KXC7</accession>
<dbReference type="OMA" id="QCYIEDE"/>
<keyword evidence="2" id="KW-1185">Reference proteome</keyword>
<comment type="caution">
    <text evidence="1">The sequence shown here is derived from an EMBL/GenBank/DDBJ whole genome shotgun (WGS) entry which is preliminary data.</text>
</comment>
<organism evidence="1 2">
    <name type="scientific">Paramecium primaurelia</name>
    <dbReference type="NCBI Taxonomy" id="5886"/>
    <lineage>
        <taxon>Eukaryota</taxon>
        <taxon>Sar</taxon>
        <taxon>Alveolata</taxon>
        <taxon>Ciliophora</taxon>
        <taxon>Intramacronucleata</taxon>
        <taxon>Oligohymenophorea</taxon>
        <taxon>Peniculida</taxon>
        <taxon>Parameciidae</taxon>
        <taxon>Paramecium</taxon>
    </lineage>
</organism>
<name>A0A8S1KXC7_PARPR</name>
<sequence>MQQCYIEDEFDVEDVSPWQEINLSPQQTLFKSNQQYRSSTIYSGKDEKQKVTNAKTSYSNLTKQTAATTITDFPIRCLRNRVKSINQTQKQFLIATPVKQYCDFKLSKEFLMNRNTADFPKQTLPRNFLSFQRFKKSFSRKQTIHSQEINPQLLQLQMQMKKVEEQIQQQKKSCWEIGARRLSNPKFQTFLSTQV</sequence>